<evidence type="ECO:0000313" key="3">
    <source>
        <dbReference type="Proteomes" id="UP000644115"/>
    </source>
</evidence>
<feature type="transmembrane region" description="Helical" evidence="1">
    <location>
        <begin position="230"/>
        <end position="250"/>
    </location>
</feature>
<evidence type="ECO:0000256" key="1">
    <source>
        <dbReference type="SAM" id="Phobius"/>
    </source>
</evidence>
<keyword evidence="1" id="KW-0812">Transmembrane</keyword>
<feature type="transmembrane region" description="Helical" evidence="1">
    <location>
        <begin position="123"/>
        <end position="139"/>
    </location>
</feature>
<reference evidence="2" key="1">
    <citation type="submission" date="2020-08" db="EMBL/GenBank/DDBJ databases">
        <authorList>
            <person name="Liu C."/>
            <person name="Sun Q."/>
        </authorList>
    </citation>
    <scope>NUCLEOTIDE SEQUENCE</scope>
    <source>
        <strain evidence="2">BX16</strain>
    </source>
</reference>
<evidence type="ECO:0000313" key="2">
    <source>
        <dbReference type="EMBL" id="MBC5999598.1"/>
    </source>
</evidence>
<accession>A0A923NCN0</accession>
<proteinExistence type="predicted"/>
<feature type="transmembrane region" description="Helical" evidence="1">
    <location>
        <begin position="93"/>
        <end position="111"/>
    </location>
</feature>
<protein>
    <submittedName>
        <fullName evidence="2">Conjugal transfer protein TraX</fullName>
    </submittedName>
</protein>
<keyword evidence="1" id="KW-1133">Transmembrane helix</keyword>
<keyword evidence="3" id="KW-1185">Reference proteome</keyword>
<feature type="transmembrane region" description="Helical" evidence="1">
    <location>
        <begin position="193"/>
        <end position="218"/>
    </location>
</feature>
<sequence>MQNKLEKNPQKSVQIKNWPEKIRIFSGAQLKYLAFISMLIDHANKALIYPNLDGSAGLQIISDLFDILGRIAFPLFMFLLVEGYFKTRSRWKYLLYLLGFGVISEVPFDLFTTSQVFEPNWNNIMFTLAAVLITIWSIDTLREKMDRLPKLLWYLASVVIVAVMCFAAMNLGLDYEHHAILIGYFMYIFHQRYILSIPFSFLSMYKEPWALLGFALTLTYNGKRGRQYKIINYCFYPAHLLILGLLRLYLGI</sequence>
<keyword evidence="1" id="KW-0472">Membrane</keyword>
<dbReference type="Pfam" id="PF05857">
    <property type="entry name" value="TraX"/>
    <property type="match status" value="1"/>
</dbReference>
<organism evidence="2 3">
    <name type="scientific">Lentihominibacter faecis</name>
    <dbReference type="NCBI Taxonomy" id="2764712"/>
    <lineage>
        <taxon>Bacteria</taxon>
        <taxon>Bacillati</taxon>
        <taxon>Bacillota</taxon>
        <taxon>Clostridia</taxon>
        <taxon>Peptostreptococcales</taxon>
        <taxon>Anaerovoracaceae</taxon>
        <taxon>Lentihominibacter</taxon>
    </lineage>
</organism>
<gene>
    <name evidence="2" type="ORF">H8876_06260</name>
</gene>
<dbReference type="InterPro" id="IPR008875">
    <property type="entry name" value="TraX"/>
</dbReference>
<comment type="caution">
    <text evidence="2">The sequence shown here is derived from an EMBL/GenBank/DDBJ whole genome shotgun (WGS) entry which is preliminary data.</text>
</comment>
<dbReference type="AlphaFoldDB" id="A0A923NCN0"/>
<dbReference type="Proteomes" id="UP000644115">
    <property type="component" value="Unassembled WGS sequence"/>
</dbReference>
<feature type="transmembrane region" description="Helical" evidence="1">
    <location>
        <begin position="151"/>
        <end position="173"/>
    </location>
</feature>
<name>A0A923NCN0_9FIRM</name>
<dbReference type="EMBL" id="JACRWC010000078">
    <property type="protein sequence ID" value="MBC5999598.1"/>
    <property type="molecule type" value="Genomic_DNA"/>
</dbReference>